<evidence type="ECO:0000313" key="1">
    <source>
        <dbReference type="EMBL" id="KAJ8620150.1"/>
    </source>
</evidence>
<sequence>MELETVGAKAEGGERSFWQRQTRPGCALEDLRRALFNELRTSEGAKCQQQRFCGPTVALTFNFMLSVGIIMQANWTIWTPENLEDLDS</sequence>
<protein>
    <submittedName>
        <fullName evidence="1">Uncharacterized protein</fullName>
    </submittedName>
</protein>
<evidence type="ECO:0000313" key="2">
    <source>
        <dbReference type="Proteomes" id="UP001234297"/>
    </source>
</evidence>
<organism evidence="1 2">
    <name type="scientific">Persea americana</name>
    <name type="common">Avocado</name>
    <dbReference type="NCBI Taxonomy" id="3435"/>
    <lineage>
        <taxon>Eukaryota</taxon>
        <taxon>Viridiplantae</taxon>
        <taxon>Streptophyta</taxon>
        <taxon>Embryophyta</taxon>
        <taxon>Tracheophyta</taxon>
        <taxon>Spermatophyta</taxon>
        <taxon>Magnoliopsida</taxon>
        <taxon>Magnoliidae</taxon>
        <taxon>Laurales</taxon>
        <taxon>Lauraceae</taxon>
        <taxon>Persea</taxon>
    </lineage>
</organism>
<accession>A0ACC2KG71</accession>
<comment type="caution">
    <text evidence="1">The sequence shown here is derived from an EMBL/GenBank/DDBJ whole genome shotgun (WGS) entry which is preliminary data.</text>
</comment>
<gene>
    <name evidence="1" type="ORF">MRB53_028679</name>
</gene>
<name>A0ACC2KG71_PERAE</name>
<dbReference type="Proteomes" id="UP001234297">
    <property type="component" value="Chromosome 9"/>
</dbReference>
<keyword evidence="2" id="KW-1185">Reference proteome</keyword>
<dbReference type="EMBL" id="CM056817">
    <property type="protein sequence ID" value="KAJ8620150.1"/>
    <property type="molecule type" value="Genomic_DNA"/>
</dbReference>
<reference evidence="1 2" key="1">
    <citation type="journal article" date="2022" name="Hortic Res">
        <title>A haplotype resolved chromosomal level avocado genome allows analysis of novel avocado genes.</title>
        <authorList>
            <person name="Nath O."/>
            <person name="Fletcher S.J."/>
            <person name="Hayward A."/>
            <person name="Shaw L.M."/>
            <person name="Masouleh A.K."/>
            <person name="Furtado A."/>
            <person name="Henry R.J."/>
            <person name="Mitter N."/>
        </authorList>
    </citation>
    <scope>NUCLEOTIDE SEQUENCE [LARGE SCALE GENOMIC DNA]</scope>
    <source>
        <strain evidence="2">cv. Hass</strain>
    </source>
</reference>
<proteinExistence type="predicted"/>